<evidence type="ECO:0000256" key="1">
    <source>
        <dbReference type="ARBA" id="ARBA00004123"/>
    </source>
</evidence>
<gene>
    <name evidence="6" type="primary">zgc:154061</name>
    <name evidence="6" type="ORF">AVEN_15839_1</name>
</gene>
<evidence type="ECO:0000256" key="4">
    <source>
        <dbReference type="ARBA" id="ARBA00023242"/>
    </source>
</evidence>
<organism evidence="6 7">
    <name type="scientific">Araneus ventricosus</name>
    <name type="common">Orbweaver spider</name>
    <name type="synonym">Epeira ventricosa</name>
    <dbReference type="NCBI Taxonomy" id="182803"/>
    <lineage>
        <taxon>Eukaryota</taxon>
        <taxon>Metazoa</taxon>
        <taxon>Ecdysozoa</taxon>
        <taxon>Arthropoda</taxon>
        <taxon>Chelicerata</taxon>
        <taxon>Arachnida</taxon>
        <taxon>Araneae</taxon>
        <taxon>Araneomorphae</taxon>
        <taxon>Entelegynae</taxon>
        <taxon>Araneoidea</taxon>
        <taxon>Araneidae</taxon>
        <taxon>Araneus</taxon>
    </lineage>
</organism>
<keyword evidence="4" id="KW-0539">Nucleus</keyword>
<sequence length="307" mass="35332">MQHSTFCQPEFSPMVYLPYIKWCPGQIPKLHPIPSLSFESIPVTTLSSIVAQEVQRKTKKTYHYHTAPHNVSKYYKKYLNELESNDEQCGALLKIADEVDLSPALMARLILEHHLKLSLEGKNSDEKEAVPKSMISEMLKNPSLIQDKYLGAEVKLCTLVDNYYGPLSDVIRNVSGLETENRLKDDLTKLGISFIDEKQLREKGYDKTPDIKLDIPIVYEGHVINWIESKASFGDEERHKEYLRDQYWSYYNRFGPGLVIYWSGYIEELNSFTEQGIIISDSVPTEISFMDPSVLMKKTYTDDNVNS</sequence>
<name>A0A4Y2LKV1_ARAVE</name>
<comment type="caution">
    <text evidence="6">The sequence shown here is derived from an EMBL/GenBank/DDBJ whole genome shotgun (WGS) entry which is preliminary data.</text>
</comment>
<evidence type="ECO:0000313" key="6">
    <source>
        <dbReference type="EMBL" id="GBN14613.1"/>
    </source>
</evidence>
<keyword evidence="7" id="KW-1185">Reference proteome</keyword>
<dbReference type="PANTHER" id="PTHR31661:SF1">
    <property type="entry name" value="CDAN1-INTERACTING NUCLEASE 1"/>
    <property type="match status" value="1"/>
</dbReference>
<dbReference type="Proteomes" id="UP000499080">
    <property type="component" value="Unassembled WGS sequence"/>
</dbReference>
<evidence type="ECO:0000313" key="7">
    <source>
        <dbReference type="Proteomes" id="UP000499080"/>
    </source>
</evidence>
<dbReference type="EMBL" id="BGPR01005923">
    <property type="protein sequence ID" value="GBN14613.1"/>
    <property type="molecule type" value="Genomic_DNA"/>
</dbReference>
<protein>
    <recommendedName>
        <fullName evidence="5">CDAN1-interacting nuclease 1</fullName>
    </recommendedName>
</protein>
<reference evidence="6 7" key="1">
    <citation type="journal article" date="2019" name="Sci. Rep.">
        <title>Orb-weaving spider Araneus ventricosus genome elucidates the spidroin gene catalogue.</title>
        <authorList>
            <person name="Kono N."/>
            <person name="Nakamura H."/>
            <person name="Ohtoshi R."/>
            <person name="Moran D.A.P."/>
            <person name="Shinohara A."/>
            <person name="Yoshida Y."/>
            <person name="Fujiwara M."/>
            <person name="Mori M."/>
            <person name="Tomita M."/>
            <person name="Arakawa K."/>
        </authorList>
    </citation>
    <scope>NUCLEOTIDE SEQUENCE [LARGE SCALE GENOMIC DNA]</scope>
</reference>
<evidence type="ECO:0000256" key="2">
    <source>
        <dbReference type="ARBA" id="ARBA00004496"/>
    </source>
</evidence>
<evidence type="ECO:0000256" key="5">
    <source>
        <dbReference type="ARBA" id="ARBA00023480"/>
    </source>
</evidence>
<dbReference type="Pfam" id="PF14811">
    <property type="entry name" value="TPD"/>
    <property type="match status" value="1"/>
</dbReference>
<proteinExistence type="predicted"/>
<dbReference type="PANTHER" id="PTHR31661">
    <property type="entry name" value="SIMILAR TO CDNA SEQUENCE BC052040"/>
    <property type="match status" value="1"/>
</dbReference>
<keyword evidence="3" id="KW-0963">Cytoplasm</keyword>
<dbReference type="GO" id="GO:0005634">
    <property type="term" value="C:nucleus"/>
    <property type="evidence" value="ECO:0007669"/>
    <property type="project" value="UniProtKB-SubCell"/>
</dbReference>
<dbReference type="OrthoDB" id="1272at2759"/>
<comment type="subcellular location">
    <subcellularLocation>
        <location evidence="2">Cytoplasm</location>
    </subcellularLocation>
    <subcellularLocation>
        <location evidence="1">Nucleus</location>
    </subcellularLocation>
</comment>
<accession>A0A4Y2LKV1</accession>
<dbReference type="InterPro" id="IPR029404">
    <property type="entry name" value="CDIN1"/>
</dbReference>
<dbReference type="GO" id="GO:0005737">
    <property type="term" value="C:cytoplasm"/>
    <property type="evidence" value="ECO:0007669"/>
    <property type="project" value="UniProtKB-SubCell"/>
</dbReference>
<dbReference type="AlphaFoldDB" id="A0A4Y2LKV1"/>
<evidence type="ECO:0000256" key="3">
    <source>
        <dbReference type="ARBA" id="ARBA00022490"/>
    </source>
</evidence>